<reference evidence="1" key="1">
    <citation type="submission" date="2023-06" db="EMBL/GenBank/DDBJ databases">
        <title>Reference genome for the Northern bat (Eptesicus nilssonii), a most northern bat species.</title>
        <authorList>
            <person name="Laine V.N."/>
            <person name="Pulliainen A.T."/>
            <person name="Lilley T.M."/>
        </authorList>
    </citation>
    <scope>NUCLEOTIDE SEQUENCE</scope>
    <source>
        <strain evidence="1">BLF_Eptnil</strain>
        <tissue evidence="1">Kidney</tissue>
    </source>
</reference>
<sequence length="92" mass="10001">MGELHSELQQFKSLLGKEKELFSNYKAQWQLTKLWQDSQQKSTVPSAWMACETLSPSNVGTTSVAPASSSPGLNYRTGSLALCAVTHAKRGA</sequence>
<name>A0AA40LR52_CNENI</name>
<proteinExistence type="predicted"/>
<protein>
    <submittedName>
        <fullName evidence="1">Uncharacterized protein</fullName>
    </submittedName>
</protein>
<dbReference type="Proteomes" id="UP001177744">
    <property type="component" value="Unassembled WGS sequence"/>
</dbReference>
<keyword evidence="2" id="KW-1185">Reference proteome</keyword>
<gene>
    <name evidence="1" type="ORF">QTO34_015884</name>
</gene>
<dbReference type="EMBL" id="JAULJE010000005">
    <property type="protein sequence ID" value="KAK1343111.1"/>
    <property type="molecule type" value="Genomic_DNA"/>
</dbReference>
<accession>A0AA40LR52</accession>
<dbReference type="AlphaFoldDB" id="A0AA40LR52"/>
<evidence type="ECO:0000313" key="1">
    <source>
        <dbReference type="EMBL" id="KAK1343111.1"/>
    </source>
</evidence>
<evidence type="ECO:0000313" key="2">
    <source>
        <dbReference type="Proteomes" id="UP001177744"/>
    </source>
</evidence>
<organism evidence="1 2">
    <name type="scientific">Cnephaeus nilssonii</name>
    <name type="common">Northern bat</name>
    <name type="synonym">Eptesicus nilssonii</name>
    <dbReference type="NCBI Taxonomy" id="3371016"/>
    <lineage>
        <taxon>Eukaryota</taxon>
        <taxon>Metazoa</taxon>
        <taxon>Chordata</taxon>
        <taxon>Craniata</taxon>
        <taxon>Vertebrata</taxon>
        <taxon>Euteleostomi</taxon>
        <taxon>Mammalia</taxon>
        <taxon>Eutheria</taxon>
        <taxon>Laurasiatheria</taxon>
        <taxon>Chiroptera</taxon>
        <taxon>Yangochiroptera</taxon>
        <taxon>Vespertilionidae</taxon>
        <taxon>Cnephaeus</taxon>
    </lineage>
</organism>
<comment type="caution">
    <text evidence="1">The sequence shown here is derived from an EMBL/GenBank/DDBJ whole genome shotgun (WGS) entry which is preliminary data.</text>
</comment>